<comment type="similarity">
    <text evidence="5">Belongs to the peptidase C1 family.</text>
</comment>
<sequence>MRRLAYNERIVRRVTIVSKEITADQTASYQKALTTDPSAKVLERAVSHQGILATAADYAAEADMSPVFSVELDTGKVANQKQSGRCWMFAALNTMRHHLADLFKLSDFELSQNYTNFWDKFEKTNYFYENVLATADQPTSSRKVAFLMATPQQDGGQWDMLCAIIEKYGIVPKSVMPETYNSSKSSELNKHLNLKLRKDAVVLRKLVADGASQDDIAAAKDKMLQEDYRLLAFSLGEPVSEFDFEYRDDDKNYHIDKGLTPKTFFDKYVGWDLSDYVSIINAPTADKPYNHTYTVEMLGNVVGGRSVKHLNVTMDDFKKLAIKQLQAGQSVWFGCDVGQESERQKGIMDTNYYHTDDLFGIDFGMTKAEKLDYGESMMTHAMVLTWVDLVDGQPTKWKVENSWGEKVGTKGYFVMSDAWMDKYCYQVVVNKQFLPDDLRQVQETEEPTVLAPWDPMGALA</sequence>
<dbReference type="AlphaFoldDB" id="A0A9D1U3X7"/>
<dbReference type="PANTHER" id="PTHR10363:SF2">
    <property type="entry name" value="BLEOMYCIN HYDROLASE"/>
    <property type="match status" value="1"/>
</dbReference>
<dbReference type="InterPro" id="IPR038765">
    <property type="entry name" value="Papain-like_cys_pep_sf"/>
</dbReference>
<dbReference type="GO" id="GO:0005737">
    <property type="term" value="C:cytoplasm"/>
    <property type="evidence" value="ECO:0007669"/>
    <property type="project" value="UniProtKB-SubCell"/>
</dbReference>
<keyword evidence="2 5" id="KW-0645">Protease</keyword>
<feature type="active site" evidence="6">
    <location>
        <position position="380"/>
    </location>
</feature>
<evidence type="ECO:0000313" key="7">
    <source>
        <dbReference type="EMBL" id="HIW71081.1"/>
    </source>
</evidence>
<dbReference type="GO" id="GO:0043418">
    <property type="term" value="P:homocysteine catabolic process"/>
    <property type="evidence" value="ECO:0007669"/>
    <property type="project" value="TreeGrafter"/>
</dbReference>
<dbReference type="EMBL" id="DXGJ01000004">
    <property type="protein sequence ID" value="HIW71081.1"/>
    <property type="molecule type" value="Genomic_DNA"/>
</dbReference>
<dbReference type="SUPFAM" id="SSF54001">
    <property type="entry name" value="Cysteine proteinases"/>
    <property type="match status" value="1"/>
</dbReference>
<comment type="subcellular location">
    <subcellularLocation>
        <location evidence="1">Cytoplasm</location>
    </subcellularLocation>
</comment>
<reference evidence="7" key="1">
    <citation type="journal article" date="2021" name="PeerJ">
        <title>Extensive microbial diversity within the chicken gut microbiome revealed by metagenomics and culture.</title>
        <authorList>
            <person name="Gilroy R."/>
            <person name="Ravi A."/>
            <person name="Getino M."/>
            <person name="Pursley I."/>
            <person name="Horton D.L."/>
            <person name="Alikhan N.F."/>
            <person name="Baker D."/>
            <person name="Gharbi K."/>
            <person name="Hall N."/>
            <person name="Watson M."/>
            <person name="Adriaenssens E.M."/>
            <person name="Foster-Nyarko E."/>
            <person name="Jarju S."/>
            <person name="Secka A."/>
            <person name="Antonio M."/>
            <person name="Oren A."/>
            <person name="Chaudhuri R.R."/>
            <person name="La Ragione R."/>
            <person name="Hildebrand F."/>
            <person name="Pallen M.J."/>
        </authorList>
    </citation>
    <scope>NUCLEOTIDE SEQUENCE</scope>
    <source>
        <strain evidence="7">CHK173-259</strain>
    </source>
</reference>
<protein>
    <recommendedName>
        <fullName evidence="5">Aminopeptidase</fullName>
    </recommendedName>
</protein>
<evidence type="ECO:0000256" key="3">
    <source>
        <dbReference type="ARBA" id="ARBA00022801"/>
    </source>
</evidence>
<dbReference type="InterPro" id="IPR000169">
    <property type="entry name" value="Pept_cys_AS"/>
</dbReference>
<gene>
    <name evidence="7" type="ORF">H9875_00495</name>
</gene>
<evidence type="ECO:0000256" key="2">
    <source>
        <dbReference type="ARBA" id="ARBA00022670"/>
    </source>
</evidence>
<dbReference type="GO" id="GO:0070005">
    <property type="term" value="F:cysteine-type aminopeptidase activity"/>
    <property type="evidence" value="ECO:0007669"/>
    <property type="project" value="InterPro"/>
</dbReference>
<evidence type="ECO:0000256" key="4">
    <source>
        <dbReference type="ARBA" id="ARBA00022807"/>
    </source>
</evidence>
<feature type="active site" evidence="6">
    <location>
        <position position="86"/>
    </location>
</feature>
<dbReference type="CDD" id="cd00585">
    <property type="entry name" value="Peptidase_C1B"/>
    <property type="match status" value="1"/>
</dbReference>
<comment type="caution">
    <text evidence="7">The sequence shown here is derived from an EMBL/GenBank/DDBJ whole genome shotgun (WGS) entry which is preliminary data.</text>
</comment>
<dbReference type="GO" id="GO:0009636">
    <property type="term" value="P:response to toxic substance"/>
    <property type="evidence" value="ECO:0007669"/>
    <property type="project" value="TreeGrafter"/>
</dbReference>
<dbReference type="InterPro" id="IPR004134">
    <property type="entry name" value="Peptidase_C1B"/>
</dbReference>
<dbReference type="PANTHER" id="PTHR10363">
    <property type="entry name" value="BLEOMYCIN HYDROLASE"/>
    <property type="match status" value="1"/>
</dbReference>
<dbReference type="GO" id="GO:0006508">
    <property type="term" value="P:proteolysis"/>
    <property type="evidence" value="ECO:0007669"/>
    <property type="project" value="UniProtKB-KW"/>
</dbReference>
<name>A0A9D1U3X7_9LACO</name>
<dbReference type="Gene3D" id="3.90.70.10">
    <property type="entry name" value="Cysteine proteinases"/>
    <property type="match status" value="1"/>
</dbReference>
<evidence type="ECO:0000256" key="6">
    <source>
        <dbReference type="PIRSR" id="PIRSR005700-1"/>
    </source>
</evidence>
<proteinExistence type="inferred from homology"/>
<keyword evidence="5" id="KW-0031">Aminopeptidase</keyword>
<dbReference type="Pfam" id="PF03051">
    <property type="entry name" value="Peptidase_C1_2"/>
    <property type="match status" value="1"/>
</dbReference>
<dbReference type="PROSITE" id="PS00139">
    <property type="entry name" value="THIOL_PROTEASE_CYS"/>
    <property type="match status" value="1"/>
</dbReference>
<dbReference type="Proteomes" id="UP000886822">
    <property type="component" value="Unassembled WGS sequence"/>
</dbReference>
<evidence type="ECO:0000256" key="1">
    <source>
        <dbReference type="ARBA" id="ARBA00004496"/>
    </source>
</evidence>
<evidence type="ECO:0000256" key="5">
    <source>
        <dbReference type="PIRNR" id="PIRNR005700"/>
    </source>
</evidence>
<evidence type="ECO:0000313" key="8">
    <source>
        <dbReference type="Proteomes" id="UP000886822"/>
    </source>
</evidence>
<organism evidence="7 8">
    <name type="scientific">Candidatus Levilactobacillus faecigallinarum</name>
    <dbReference type="NCBI Taxonomy" id="2838638"/>
    <lineage>
        <taxon>Bacteria</taxon>
        <taxon>Bacillati</taxon>
        <taxon>Bacillota</taxon>
        <taxon>Bacilli</taxon>
        <taxon>Lactobacillales</taxon>
        <taxon>Lactobacillaceae</taxon>
        <taxon>Levilactobacillus</taxon>
    </lineage>
</organism>
<reference evidence="7" key="2">
    <citation type="submission" date="2021-04" db="EMBL/GenBank/DDBJ databases">
        <authorList>
            <person name="Gilroy R."/>
        </authorList>
    </citation>
    <scope>NUCLEOTIDE SEQUENCE</scope>
    <source>
        <strain evidence="7">CHK173-259</strain>
    </source>
</reference>
<keyword evidence="3 5" id="KW-0378">Hydrolase</keyword>
<feature type="active site" evidence="6">
    <location>
        <position position="401"/>
    </location>
</feature>
<dbReference type="PIRSF" id="PIRSF005700">
    <property type="entry name" value="PepC"/>
    <property type="match status" value="1"/>
</dbReference>
<accession>A0A9D1U3X7</accession>
<keyword evidence="4 5" id="KW-0788">Thiol protease</keyword>